<dbReference type="InterPro" id="IPR001279">
    <property type="entry name" value="Metallo-B-lactamas"/>
</dbReference>
<dbReference type="EMBL" id="CP051180">
    <property type="protein sequence ID" value="QIZ75665.1"/>
    <property type="molecule type" value="Genomic_DNA"/>
</dbReference>
<dbReference type="PANTHER" id="PTHR43223">
    <property type="entry name" value="ALKYL/ARYL-SULFATASE"/>
    <property type="match status" value="1"/>
</dbReference>
<dbReference type="InterPro" id="IPR036866">
    <property type="entry name" value="RibonucZ/Hydroxyglut_hydro"/>
</dbReference>
<accession>A0A6H1U9D9</accession>
<keyword evidence="1" id="KW-0732">Signal</keyword>
<dbReference type="Gene3D" id="3.60.15.30">
    <property type="entry name" value="Metallo-beta-lactamase domain"/>
    <property type="match status" value="1"/>
</dbReference>
<feature type="signal peptide" evidence="1">
    <location>
        <begin position="1"/>
        <end position="20"/>
    </location>
</feature>
<dbReference type="InterPro" id="IPR052195">
    <property type="entry name" value="Bact_Alkyl/Aryl-Sulfatase"/>
</dbReference>
<name>A0A6H1U9D9_9GAMM</name>
<evidence type="ECO:0000313" key="3">
    <source>
        <dbReference type="EMBL" id="QIZ75665.1"/>
    </source>
</evidence>
<proteinExistence type="predicted"/>
<dbReference type="InterPro" id="IPR038536">
    <property type="entry name" value="Alkyl/aryl-sulf_dimr_sf"/>
</dbReference>
<evidence type="ECO:0000256" key="1">
    <source>
        <dbReference type="SAM" id="SignalP"/>
    </source>
</evidence>
<sequence>MRKLALVTIIAALTSGSAIAATQVAPQQALTMLAQQEKLFEQSVIQTAENVFTAVGFHGATTSMIVGDDGVIIVDTLMGPTSASNAFKALRQYSDKPVKAIIYTHSHGDHTGGASVFAGDDQPEIISMANFGHDHGVDPAINPIMKPRGIRQFGRKLPLEQATNRGLAPAHTIDHDRGKGHLPATYKIEGDNYKTTIAGIELEMYGVIGETNDALYLWLPNEKVLFSGDNFYQTFPNLYAIRGTGYRNVLNWADSVAQMATHKPEFVVPGHTMPIKGQQAATGALQDYSDAIRSVYDQTIVAINQGKGPDLIAHEVELPPHLKNKPYLTEFYGNIAHATRAIYAGLLGWFDGNPTNLSPLAPKQKAMKMAQLAGGVEALTIKMNTALQAEDFQWALELADHLKWLDNGDKVLAKKVKIAALRGLGAREYNAPNRNYYLSYANELESGQLSKIWF</sequence>
<dbReference type="RefSeq" id="WP_168658926.1">
    <property type="nucleotide sequence ID" value="NZ_CP051180.1"/>
</dbReference>
<feature type="domain" description="Metallo-beta-lactamase" evidence="2">
    <location>
        <begin position="60"/>
        <end position="271"/>
    </location>
</feature>
<dbReference type="GO" id="GO:0018909">
    <property type="term" value="P:dodecyl sulfate metabolic process"/>
    <property type="evidence" value="ECO:0007669"/>
    <property type="project" value="InterPro"/>
</dbReference>
<dbReference type="Gene3D" id="1.25.40.880">
    <property type="entry name" value="Alkyl sulfatase, dimerisation domain"/>
    <property type="match status" value="1"/>
</dbReference>
<dbReference type="InterPro" id="IPR029228">
    <property type="entry name" value="Alkyl_sulf_dimr"/>
</dbReference>
<dbReference type="GO" id="GO:0046983">
    <property type="term" value="F:protein dimerization activity"/>
    <property type="evidence" value="ECO:0007669"/>
    <property type="project" value="InterPro"/>
</dbReference>
<dbReference type="SMART" id="SM00849">
    <property type="entry name" value="Lactamase_B"/>
    <property type="match status" value="1"/>
</dbReference>
<dbReference type="PANTHER" id="PTHR43223:SF1">
    <property type="entry name" value="ALKYL_ARYL-SULFATASE BDS1"/>
    <property type="match status" value="1"/>
</dbReference>
<dbReference type="GO" id="GO:0018741">
    <property type="term" value="F:linear primary-alkylsulfatase activity"/>
    <property type="evidence" value="ECO:0007669"/>
    <property type="project" value="InterPro"/>
</dbReference>
<dbReference type="KEGG" id="fes:HER31_01350"/>
<dbReference type="SUPFAM" id="SSF56281">
    <property type="entry name" value="Metallo-hydrolase/oxidoreductase"/>
    <property type="match status" value="1"/>
</dbReference>
<reference evidence="3 4" key="1">
    <citation type="submission" date="2020-04" db="EMBL/GenBank/DDBJ databases">
        <title>Ferrimonas sp. S7 isolated from sea water.</title>
        <authorList>
            <person name="Bae S.S."/>
            <person name="Baek K."/>
        </authorList>
    </citation>
    <scope>NUCLEOTIDE SEQUENCE [LARGE SCALE GENOMIC DNA]</scope>
    <source>
        <strain evidence="3 4">S7</strain>
    </source>
</reference>
<protein>
    <submittedName>
        <fullName evidence="3">Alkyl/aryl-sulfatase</fullName>
    </submittedName>
</protein>
<evidence type="ECO:0000259" key="2">
    <source>
        <dbReference type="SMART" id="SM00849"/>
    </source>
</evidence>
<keyword evidence="4" id="KW-1185">Reference proteome</keyword>
<dbReference type="AlphaFoldDB" id="A0A6H1U9D9"/>
<dbReference type="Proteomes" id="UP000501602">
    <property type="component" value="Chromosome"/>
</dbReference>
<evidence type="ECO:0000313" key="4">
    <source>
        <dbReference type="Proteomes" id="UP000501602"/>
    </source>
</evidence>
<dbReference type="CDD" id="cd07710">
    <property type="entry name" value="arylsulfatase_Sdsa1-like_MBL-fold"/>
    <property type="match status" value="1"/>
</dbReference>
<gene>
    <name evidence="3" type="ORF">HER31_01350</name>
</gene>
<organism evidence="3 4">
    <name type="scientific">Ferrimonas lipolytica</name>
    <dbReference type="NCBI Taxonomy" id="2724191"/>
    <lineage>
        <taxon>Bacteria</taxon>
        <taxon>Pseudomonadati</taxon>
        <taxon>Pseudomonadota</taxon>
        <taxon>Gammaproteobacteria</taxon>
        <taxon>Alteromonadales</taxon>
        <taxon>Ferrimonadaceae</taxon>
        <taxon>Ferrimonas</taxon>
    </lineage>
</organism>
<dbReference type="InterPro" id="IPR044097">
    <property type="entry name" value="Bds1/SdsA1_MBL-fold"/>
</dbReference>
<dbReference type="Pfam" id="PF00753">
    <property type="entry name" value="Lactamase_B"/>
    <property type="match status" value="1"/>
</dbReference>
<dbReference type="Pfam" id="PF14863">
    <property type="entry name" value="Alkyl_sulf_dimr"/>
    <property type="match status" value="1"/>
</dbReference>
<feature type="chain" id="PRO_5026305649" evidence="1">
    <location>
        <begin position="21"/>
        <end position="454"/>
    </location>
</feature>